<evidence type="ECO:0000313" key="2">
    <source>
        <dbReference type="Proteomes" id="UP001159363"/>
    </source>
</evidence>
<dbReference type="InterPro" id="IPR039867">
    <property type="entry name" value="Furry/Tao3/Mor2"/>
</dbReference>
<dbReference type="PANTHER" id="PTHR12295:SF30">
    <property type="entry name" value="PROTEIN FURRY"/>
    <property type="match status" value="1"/>
</dbReference>
<sequence length="212" mass="24181">MCSKYGACRPHVRGVSMMLAGGDKGRDTLDLLLSTTYCHSQMYLSRQLAQLHPELTMPMFSALDIEVMRANEGEARRVWSSTVMNRRKRDNPEKTRETAASSGMIPICRNPRAAPPGIEPSIERRLAGVDVRWLVVSAEVTYRFQTARPELRQLLLHYLLPWLHNMELVDPNVPPTNPLFYFQVSLQSTLRLLLLESRRRQSTANSATVKIF</sequence>
<name>A0ABQ9GZN2_9NEOP</name>
<gene>
    <name evidence="1" type="ORF">PR048_021958</name>
</gene>
<reference evidence="1 2" key="1">
    <citation type="submission" date="2023-02" db="EMBL/GenBank/DDBJ databases">
        <title>LHISI_Scaffold_Assembly.</title>
        <authorList>
            <person name="Stuart O.P."/>
            <person name="Cleave R."/>
            <person name="Magrath M.J.L."/>
            <person name="Mikheyev A.S."/>
        </authorList>
    </citation>
    <scope>NUCLEOTIDE SEQUENCE [LARGE SCALE GENOMIC DNA]</scope>
    <source>
        <strain evidence="1">Daus_M_001</strain>
        <tissue evidence="1">Leg muscle</tissue>
    </source>
</reference>
<dbReference type="PANTHER" id="PTHR12295">
    <property type="entry name" value="FURRY-RELATED"/>
    <property type="match status" value="1"/>
</dbReference>
<protein>
    <submittedName>
        <fullName evidence="1">Uncharacterized protein</fullName>
    </submittedName>
</protein>
<dbReference type="EMBL" id="JARBHB010000008">
    <property type="protein sequence ID" value="KAJ8877503.1"/>
    <property type="molecule type" value="Genomic_DNA"/>
</dbReference>
<accession>A0ABQ9GZN2</accession>
<keyword evidence="2" id="KW-1185">Reference proteome</keyword>
<comment type="caution">
    <text evidence="1">The sequence shown here is derived from an EMBL/GenBank/DDBJ whole genome shotgun (WGS) entry which is preliminary data.</text>
</comment>
<dbReference type="Proteomes" id="UP001159363">
    <property type="component" value="Chromosome 7"/>
</dbReference>
<organism evidence="1 2">
    <name type="scientific">Dryococelus australis</name>
    <dbReference type="NCBI Taxonomy" id="614101"/>
    <lineage>
        <taxon>Eukaryota</taxon>
        <taxon>Metazoa</taxon>
        <taxon>Ecdysozoa</taxon>
        <taxon>Arthropoda</taxon>
        <taxon>Hexapoda</taxon>
        <taxon>Insecta</taxon>
        <taxon>Pterygota</taxon>
        <taxon>Neoptera</taxon>
        <taxon>Polyneoptera</taxon>
        <taxon>Phasmatodea</taxon>
        <taxon>Verophasmatodea</taxon>
        <taxon>Anareolatae</taxon>
        <taxon>Phasmatidae</taxon>
        <taxon>Eurycanthinae</taxon>
        <taxon>Dryococelus</taxon>
    </lineage>
</organism>
<evidence type="ECO:0000313" key="1">
    <source>
        <dbReference type="EMBL" id="KAJ8877503.1"/>
    </source>
</evidence>
<proteinExistence type="predicted"/>